<evidence type="ECO:0000313" key="2">
    <source>
        <dbReference type="Proteomes" id="UP001642484"/>
    </source>
</evidence>
<sequence length="862" mass="87976">MLEAGSSAACRQTCSTYGSSTTVTVDGQSYSVVPAARIDHNADGTQACGNVLYGYGGEVSLHCDDGTLTVNSHNCVPEPCPVGLLMQGTIYGVTGITELLTDTAHGASAEMSCYSINPETTGTFLANCRGAQEGDVTVTCGALGTYSGSPSTPKAAASVLRSLVSLDKAPREELRTALVPSDITHGSSSTLGCSNVHQARSGLQASPVLGEALNSLASTTRSCESAVAGHNGDLTVLCSGGVLVADQSGCSPRGCSAITPAVQVVVGGSTREFSTSKAMAHGEQFTAESCSNIDSGYEGVLNVTCHLGSLVANSCTPKPCQDTMKYVTHAGLNLVARLNAASLGTTSPAPSGFEATGSCGIFDELLIGTFSVSCLAGTYGLDLGNCYLNSCELPSAAMVHLGTQQQVVSLQTKNPEGGQESFDCSTVSADYSGQGQLVCIGGRLYSSVAGCSASGGSSACSADARAATQKDGVWTVYHPSGELQDGQSEVVPCQNMTGFLGDAVASCTQGIFRVDVNNCQPQACGTDVAVRVQLGPNVYSIKPSSEASSGSSWTVLCSTLDTEYEGEITVSCLRGTMSATGFCKELSCGTEMRQLTYSGASIDIELSGATVTAADARTPSNFSNSSVACSALAAALNGLASVSCQKGVYTLDASGCSVGDCQPGNMKTPMGSREITLSVDQSMPHASSSTRSCASVMFGWVGSFQTGCNFTQLVPDSSGCTPASCAAGQAVTVVVGSTVSETAIPSQLQGFESTMMNCSTFDSTYQGQLSIRCEAAVLLTDVTGCSPVVQEGQVQQAVKVVESAVAFALPTIQGASQEDLQAAMDTPSTKRAYAATLAASLGLANQEDIIILFIQVLESVAE</sequence>
<proteinExistence type="predicted"/>
<accession>A0ABP0MTJ5</accession>
<dbReference type="Proteomes" id="UP001642484">
    <property type="component" value="Unassembled WGS sequence"/>
</dbReference>
<gene>
    <name evidence="1" type="ORF">CCMP2556_LOCUS27302</name>
</gene>
<comment type="caution">
    <text evidence="1">The sequence shown here is derived from an EMBL/GenBank/DDBJ whole genome shotgun (WGS) entry which is preliminary data.</text>
</comment>
<dbReference type="EMBL" id="CAXAMN010019580">
    <property type="protein sequence ID" value="CAK9054636.1"/>
    <property type="molecule type" value="Genomic_DNA"/>
</dbReference>
<protein>
    <submittedName>
        <fullName evidence="1">Uncharacterized protein</fullName>
    </submittedName>
</protein>
<organism evidence="1 2">
    <name type="scientific">Durusdinium trenchii</name>
    <dbReference type="NCBI Taxonomy" id="1381693"/>
    <lineage>
        <taxon>Eukaryota</taxon>
        <taxon>Sar</taxon>
        <taxon>Alveolata</taxon>
        <taxon>Dinophyceae</taxon>
        <taxon>Suessiales</taxon>
        <taxon>Symbiodiniaceae</taxon>
        <taxon>Durusdinium</taxon>
    </lineage>
</organism>
<evidence type="ECO:0000313" key="1">
    <source>
        <dbReference type="EMBL" id="CAK9054636.1"/>
    </source>
</evidence>
<keyword evidence="2" id="KW-1185">Reference proteome</keyword>
<feature type="non-terminal residue" evidence="1">
    <location>
        <position position="862"/>
    </location>
</feature>
<reference evidence="1 2" key="1">
    <citation type="submission" date="2024-02" db="EMBL/GenBank/DDBJ databases">
        <authorList>
            <person name="Chen Y."/>
            <person name="Shah S."/>
            <person name="Dougan E. K."/>
            <person name="Thang M."/>
            <person name="Chan C."/>
        </authorList>
    </citation>
    <scope>NUCLEOTIDE SEQUENCE [LARGE SCALE GENOMIC DNA]</scope>
</reference>
<name>A0ABP0MTJ5_9DINO</name>